<dbReference type="GO" id="GO:0045892">
    <property type="term" value="P:negative regulation of DNA-templated transcription"/>
    <property type="evidence" value="ECO:0007669"/>
    <property type="project" value="InterPro"/>
</dbReference>
<feature type="domain" description="Rex DNA-binding C-terminal" evidence="2">
    <location>
        <begin position="32"/>
        <end position="75"/>
    </location>
</feature>
<feature type="non-terminal residue" evidence="3">
    <location>
        <position position="77"/>
    </location>
</feature>
<evidence type="ECO:0000313" key="3">
    <source>
        <dbReference type="EMBL" id="ACA61166.1"/>
    </source>
</evidence>
<reference evidence="3" key="1">
    <citation type="journal article" date="2009" name="J. Appl. Microbiol.">
        <title>Isolation and partial characterization of novel genes encoding acidic cellulases from metagenomes of buffalo rumens.</title>
        <authorList>
            <person name="Duan C.J."/>
            <person name="Xian L."/>
            <person name="Zhao G.C."/>
            <person name="Feng Y."/>
            <person name="Pang H."/>
            <person name="Bai X.-L."/>
            <person name="Tang J.L."/>
            <person name="Ma Q.-S."/>
            <person name="Feng J.X."/>
        </authorList>
    </citation>
    <scope>NUCLEOTIDE SEQUENCE</scope>
</reference>
<dbReference type="EMBL" id="EU449491">
    <property type="protein sequence ID" value="ACA61166.1"/>
    <property type="molecule type" value="Genomic_DNA"/>
</dbReference>
<dbReference type="InterPro" id="IPR009718">
    <property type="entry name" value="Rex_DNA-bd_C_dom"/>
</dbReference>
<sequence>MAALFAHSAAGGVGPAARRADHMGRHKVQNTPAIRRMPTYLHKLMLMHAAGEEYVSTTRLAEYITLDPIIVRKDFEL</sequence>
<organism evidence="3">
    <name type="scientific">uncultured microorganism</name>
    <dbReference type="NCBI Taxonomy" id="358574"/>
    <lineage>
        <taxon>unclassified sequences</taxon>
        <taxon>environmental samples</taxon>
    </lineage>
</organism>
<feature type="region of interest" description="Disordered" evidence="1">
    <location>
        <begin position="1"/>
        <end position="29"/>
    </location>
</feature>
<dbReference type="SUPFAM" id="SSF46785">
    <property type="entry name" value="Winged helix' DNA-binding domain"/>
    <property type="match status" value="1"/>
</dbReference>
<dbReference type="GO" id="GO:0003677">
    <property type="term" value="F:DNA binding"/>
    <property type="evidence" value="ECO:0007669"/>
    <property type="project" value="UniProtKB-KW"/>
</dbReference>
<protein>
    <submittedName>
        <fullName evidence="3">Putative DNA-binding protein</fullName>
    </submittedName>
</protein>
<dbReference type="Gene3D" id="1.10.10.10">
    <property type="entry name" value="Winged helix-like DNA-binding domain superfamily/Winged helix DNA-binding domain"/>
    <property type="match status" value="1"/>
</dbReference>
<evidence type="ECO:0000259" key="2">
    <source>
        <dbReference type="Pfam" id="PF06971"/>
    </source>
</evidence>
<evidence type="ECO:0000256" key="1">
    <source>
        <dbReference type="SAM" id="MobiDB-lite"/>
    </source>
</evidence>
<proteinExistence type="predicted"/>
<dbReference type="InterPro" id="IPR036388">
    <property type="entry name" value="WH-like_DNA-bd_sf"/>
</dbReference>
<name>B1PLK9_9ZZZZ</name>
<keyword evidence="3" id="KW-0238">DNA-binding</keyword>
<accession>B1PLK9</accession>
<dbReference type="AlphaFoldDB" id="B1PLK9"/>
<dbReference type="GO" id="GO:0051775">
    <property type="term" value="P:response to redox state"/>
    <property type="evidence" value="ECO:0007669"/>
    <property type="project" value="InterPro"/>
</dbReference>
<dbReference type="InterPro" id="IPR036390">
    <property type="entry name" value="WH_DNA-bd_sf"/>
</dbReference>
<dbReference type="Pfam" id="PF06971">
    <property type="entry name" value="Put_DNA-bind_N"/>
    <property type="match status" value="1"/>
</dbReference>